<dbReference type="Gene3D" id="2.60.120.590">
    <property type="entry name" value="Alpha-ketoglutarate-dependent dioxygenase AlkB-like"/>
    <property type="match status" value="1"/>
</dbReference>
<proteinExistence type="predicted"/>
<evidence type="ECO:0000256" key="2">
    <source>
        <dbReference type="ARBA" id="ARBA00022964"/>
    </source>
</evidence>
<keyword evidence="2 8" id="KW-0223">Dioxygenase</keyword>
<evidence type="ECO:0000313" key="8">
    <source>
        <dbReference type="EMBL" id="PCI97993.1"/>
    </source>
</evidence>
<feature type="binding site" evidence="5">
    <location>
        <position position="144"/>
    </location>
    <ligand>
        <name>substrate</name>
    </ligand>
</feature>
<feature type="binding site" evidence="5">
    <location>
        <position position="65"/>
    </location>
    <ligand>
        <name>substrate</name>
    </ligand>
</feature>
<comment type="cofactor">
    <cofactor evidence="6">
        <name>Fe(2+)</name>
        <dbReference type="ChEBI" id="CHEBI:29033"/>
    </cofactor>
    <text evidence="6">Binds 1 Fe(2+) ion per subunit.</text>
</comment>
<evidence type="ECO:0000256" key="4">
    <source>
        <dbReference type="ARBA" id="ARBA00023004"/>
    </source>
</evidence>
<feature type="binding site" evidence="5">
    <location>
        <begin position="129"/>
        <end position="131"/>
    </location>
    <ligand>
        <name>2-oxoglutarate</name>
        <dbReference type="ChEBI" id="CHEBI:16810"/>
    </ligand>
</feature>
<dbReference type="EMBL" id="NVUS01000025">
    <property type="protein sequence ID" value="PCI97993.1"/>
    <property type="molecule type" value="Genomic_DNA"/>
</dbReference>
<reference key="1">
    <citation type="submission" date="2017-08" db="EMBL/GenBank/DDBJ databases">
        <title>A dynamic microbial community with high functional redundancy inhabits the cold, oxic subseafloor aquifer.</title>
        <authorList>
            <person name="Tully B.J."/>
            <person name="Wheat C.G."/>
            <person name="Glazer B.T."/>
            <person name="Huber J.A."/>
        </authorList>
    </citation>
    <scope>NUCLEOTIDE SEQUENCE [LARGE SCALE GENOMIC DNA]</scope>
</reference>
<keyword evidence="3" id="KW-0560">Oxidoreductase</keyword>
<dbReference type="InterPro" id="IPR004574">
    <property type="entry name" value="Alkb"/>
</dbReference>
<dbReference type="Pfam" id="PF13532">
    <property type="entry name" value="2OG-FeII_Oxy_2"/>
    <property type="match status" value="1"/>
</dbReference>
<feature type="binding site" evidence="5">
    <location>
        <position position="170"/>
    </location>
    <ligand>
        <name>substrate</name>
    </ligand>
</feature>
<keyword evidence="4 6" id="KW-0408">Iron</keyword>
<feature type="binding site" evidence="6">
    <location>
        <position position="140"/>
    </location>
    <ligand>
        <name>Fe cation</name>
        <dbReference type="ChEBI" id="CHEBI:24875"/>
        <note>catalytic</note>
    </ligand>
</feature>
<feature type="domain" description="Fe2OG dioxygenase" evidence="7">
    <location>
        <begin position="122"/>
        <end position="223"/>
    </location>
</feature>
<evidence type="ECO:0000256" key="1">
    <source>
        <dbReference type="ARBA" id="ARBA00022723"/>
    </source>
</evidence>
<feature type="binding site" evidence="5">
    <location>
        <begin position="73"/>
        <end position="75"/>
    </location>
    <ligand>
        <name>substrate</name>
    </ligand>
</feature>
<keyword evidence="1 6" id="KW-0479">Metal-binding</keyword>
<evidence type="ECO:0000259" key="7">
    <source>
        <dbReference type="PROSITE" id="PS51471"/>
    </source>
</evidence>
<dbReference type="SUPFAM" id="SSF51197">
    <property type="entry name" value="Clavaminate synthase-like"/>
    <property type="match status" value="1"/>
</dbReference>
<feature type="binding site" evidence="6">
    <location>
        <position position="142"/>
    </location>
    <ligand>
        <name>Fe cation</name>
        <dbReference type="ChEBI" id="CHEBI:24875"/>
        <note>catalytic</note>
    </ligand>
</feature>
<dbReference type="PROSITE" id="PS51471">
    <property type="entry name" value="FE2OG_OXY"/>
    <property type="match status" value="1"/>
</dbReference>
<dbReference type="GO" id="GO:0035513">
    <property type="term" value="P:oxidative RNA demethylation"/>
    <property type="evidence" value="ECO:0007669"/>
    <property type="project" value="TreeGrafter"/>
</dbReference>
<dbReference type="InterPro" id="IPR027450">
    <property type="entry name" value="AlkB-like"/>
</dbReference>
<feature type="binding site" evidence="6">
    <location>
        <position position="196"/>
    </location>
    <ligand>
        <name>Fe cation</name>
        <dbReference type="ChEBI" id="CHEBI:24875"/>
        <note>catalytic</note>
    </ligand>
</feature>
<reference evidence="8" key="2">
    <citation type="journal article" date="2018" name="ISME J.">
        <title>A dynamic microbial community with high functional redundancy inhabits the cold, oxic subseafloor aquifer.</title>
        <authorList>
            <person name="Tully B.J."/>
            <person name="Wheat C.G."/>
            <person name="Glazer B.T."/>
            <person name="Huber J.A."/>
        </authorList>
    </citation>
    <scope>NUCLEOTIDE SEQUENCE</scope>
    <source>
        <strain evidence="8">NORP83</strain>
    </source>
</reference>
<comment type="caution">
    <text evidence="8">The sequence shown here is derived from an EMBL/GenBank/DDBJ whole genome shotgun (WGS) entry which is preliminary data.</text>
</comment>
<dbReference type="GO" id="GO:0008198">
    <property type="term" value="F:ferrous iron binding"/>
    <property type="evidence" value="ECO:0007669"/>
    <property type="project" value="TreeGrafter"/>
</dbReference>
<sequence>MTIQKPTLIQNGFEIYKDALNAETQAKLVEVVRQMVSIAPLYQPTMPRTGTPLNVKMTNLGKYGWVSDKENGYRYQEFHPVTKQNWPDIPREILDIWQCFTGNSLTEFNLLNPDAQRSEWPLPECCLVNFYKADNKMGMHVDMDEADHTTPVLSISLGDDAIFRMGGAKRGGKTASIKLQSGDVVVFANEARMFYHGVDRIIGGTSSLLKGKGRLNLTLRRVT</sequence>
<evidence type="ECO:0000256" key="6">
    <source>
        <dbReference type="PIRSR" id="PIRSR604574-2"/>
    </source>
</evidence>
<organism evidence="8">
    <name type="scientific">OCS116 cluster bacterium</name>
    <dbReference type="NCBI Taxonomy" id="2030921"/>
    <lineage>
        <taxon>Bacteria</taxon>
        <taxon>Pseudomonadati</taxon>
        <taxon>Pseudomonadota</taxon>
        <taxon>Alphaproteobacteria</taxon>
        <taxon>OCS116 cluster</taxon>
    </lineage>
</organism>
<name>A0A2A4YT85_9PROT</name>
<evidence type="ECO:0000256" key="5">
    <source>
        <dbReference type="PIRSR" id="PIRSR604574-1"/>
    </source>
</evidence>
<dbReference type="InterPro" id="IPR037151">
    <property type="entry name" value="AlkB-like_sf"/>
</dbReference>
<protein>
    <submittedName>
        <fullName evidence="8">Alkylated DNA repair dioxygenase</fullName>
    </submittedName>
</protein>
<dbReference type="GO" id="GO:0035515">
    <property type="term" value="F:oxidative RNA demethylase activity"/>
    <property type="evidence" value="ECO:0007669"/>
    <property type="project" value="TreeGrafter"/>
</dbReference>
<dbReference type="GO" id="GO:0035516">
    <property type="term" value="F:broad specificity oxidative DNA demethylase activity"/>
    <property type="evidence" value="ECO:0007669"/>
    <property type="project" value="TreeGrafter"/>
</dbReference>
<feature type="binding site" evidence="5">
    <location>
        <begin position="214"/>
        <end position="220"/>
    </location>
    <ligand>
        <name>2-oxoglutarate</name>
        <dbReference type="ChEBI" id="CHEBI:16810"/>
    </ligand>
</feature>
<dbReference type="PANTHER" id="PTHR16557">
    <property type="entry name" value="ALKYLATED DNA REPAIR PROTEIN ALKB-RELATED"/>
    <property type="match status" value="1"/>
</dbReference>
<gene>
    <name evidence="8" type="ORF">COB13_14825</name>
</gene>
<evidence type="ECO:0000256" key="3">
    <source>
        <dbReference type="ARBA" id="ARBA00023002"/>
    </source>
</evidence>
<dbReference type="AlphaFoldDB" id="A0A2A4YT85"/>
<dbReference type="InterPro" id="IPR005123">
    <property type="entry name" value="Oxoglu/Fe-dep_dioxygenase_dom"/>
</dbReference>
<accession>A0A2A4YT85</accession>
<dbReference type="PANTHER" id="PTHR16557:SF2">
    <property type="entry name" value="NUCLEIC ACID DIOXYGENASE ALKBH1"/>
    <property type="match status" value="1"/>
</dbReference>
<dbReference type="GO" id="GO:0005737">
    <property type="term" value="C:cytoplasm"/>
    <property type="evidence" value="ECO:0007669"/>
    <property type="project" value="TreeGrafter"/>
</dbReference>